<evidence type="ECO:0000313" key="9">
    <source>
        <dbReference type="EMBL" id="MBF8177260.1"/>
    </source>
</evidence>
<evidence type="ECO:0000313" key="10">
    <source>
        <dbReference type="Proteomes" id="UP000657372"/>
    </source>
</evidence>
<evidence type="ECO:0000256" key="6">
    <source>
        <dbReference type="ARBA" id="ARBA00023125"/>
    </source>
</evidence>
<evidence type="ECO:0000256" key="4">
    <source>
        <dbReference type="ARBA" id="ARBA00022801"/>
    </source>
</evidence>
<dbReference type="PANTHER" id="PTHR13604">
    <property type="entry name" value="DC12-RELATED"/>
    <property type="match status" value="1"/>
</dbReference>
<dbReference type="Pfam" id="PF02586">
    <property type="entry name" value="SRAP"/>
    <property type="match status" value="1"/>
</dbReference>
<accession>A0ABS0ERB2</accession>
<evidence type="ECO:0000256" key="5">
    <source>
        <dbReference type="ARBA" id="ARBA00023124"/>
    </source>
</evidence>
<name>A0ABS0ERB2_9BURK</name>
<evidence type="ECO:0000256" key="3">
    <source>
        <dbReference type="ARBA" id="ARBA00022763"/>
    </source>
</evidence>
<organism evidence="9 10">
    <name type="scientific">Herminiimonas contaminans</name>
    <dbReference type="NCBI Taxonomy" id="1111140"/>
    <lineage>
        <taxon>Bacteria</taxon>
        <taxon>Pseudomonadati</taxon>
        <taxon>Pseudomonadota</taxon>
        <taxon>Betaproteobacteria</taxon>
        <taxon>Burkholderiales</taxon>
        <taxon>Oxalobacteraceae</taxon>
        <taxon>Herminiimonas</taxon>
    </lineage>
</organism>
<dbReference type="PANTHER" id="PTHR13604:SF0">
    <property type="entry name" value="ABASIC SITE PROCESSING PROTEIN HMCES"/>
    <property type="match status" value="1"/>
</dbReference>
<keyword evidence="4 8" id="KW-0378">Hydrolase</keyword>
<keyword evidence="6" id="KW-0238">DNA-binding</keyword>
<dbReference type="RefSeq" id="WP_195875014.1">
    <property type="nucleotide sequence ID" value="NZ_JADOEL010000003.1"/>
</dbReference>
<dbReference type="EMBL" id="JADOEL010000003">
    <property type="protein sequence ID" value="MBF8177260.1"/>
    <property type="molecule type" value="Genomic_DNA"/>
</dbReference>
<evidence type="ECO:0000256" key="7">
    <source>
        <dbReference type="ARBA" id="ARBA00023239"/>
    </source>
</evidence>
<comment type="similarity">
    <text evidence="1 8">Belongs to the SOS response-associated peptidase family.</text>
</comment>
<keyword evidence="10" id="KW-1185">Reference proteome</keyword>
<evidence type="ECO:0000256" key="1">
    <source>
        <dbReference type="ARBA" id="ARBA00008136"/>
    </source>
</evidence>
<protein>
    <recommendedName>
        <fullName evidence="8">Abasic site processing protein</fullName>
        <ecNumber evidence="8">3.4.-.-</ecNumber>
    </recommendedName>
</protein>
<dbReference type="EC" id="3.4.-.-" evidence="8"/>
<sequence length="230" mass="25795">MCGRISQARDLMDYAESIGMPPDAIFDIMPPPRRFNVAPGSKVLGIHMLDGEHYTAEPMRWGYHSGWAKSEGRPADINATIEKALGRYWKSLWMHGRMIVPADGWYEWTGEKPNKQPWFIRPKDQAPMFIAAVSNWKPDPAERAEDAGFAIVTSASMGGMVDVHDRRPIVLTARDAMEWVDMSNSAEYAENLARTAALPSDAFEWYQVTKAVGSYRNDGPEMVKPISSDS</sequence>
<dbReference type="InterPro" id="IPR003738">
    <property type="entry name" value="SRAP"/>
</dbReference>
<evidence type="ECO:0000256" key="2">
    <source>
        <dbReference type="ARBA" id="ARBA00022670"/>
    </source>
</evidence>
<dbReference type="InterPro" id="IPR036590">
    <property type="entry name" value="SRAP-like"/>
</dbReference>
<keyword evidence="7" id="KW-0456">Lyase</keyword>
<gene>
    <name evidence="9" type="ORF">IXC47_06165</name>
</gene>
<dbReference type="SUPFAM" id="SSF143081">
    <property type="entry name" value="BB1717-like"/>
    <property type="match status" value="1"/>
</dbReference>
<dbReference type="Gene3D" id="3.90.1680.10">
    <property type="entry name" value="SOS response associated peptidase-like"/>
    <property type="match status" value="1"/>
</dbReference>
<keyword evidence="5" id="KW-0190">Covalent protein-DNA linkage</keyword>
<keyword evidence="3" id="KW-0227">DNA damage</keyword>
<evidence type="ECO:0000256" key="8">
    <source>
        <dbReference type="RuleBase" id="RU364100"/>
    </source>
</evidence>
<comment type="caution">
    <text evidence="9">The sequence shown here is derived from an EMBL/GenBank/DDBJ whole genome shotgun (WGS) entry which is preliminary data.</text>
</comment>
<reference evidence="9 10" key="1">
    <citation type="submission" date="2020-11" db="EMBL/GenBank/DDBJ databases">
        <title>WGS of Herminiimonas contaminans strain Marseille-Q4544 isolated from planarians Schmidtea mediterranea.</title>
        <authorList>
            <person name="Kangale L."/>
        </authorList>
    </citation>
    <scope>NUCLEOTIDE SEQUENCE [LARGE SCALE GENOMIC DNA]</scope>
    <source>
        <strain evidence="9 10">Marseille-Q4544</strain>
    </source>
</reference>
<keyword evidence="2 8" id="KW-0645">Protease</keyword>
<dbReference type="Proteomes" id="UP000657372">
    <property type="component" value="Unassembled WGS sequence"/>
</dbReference>
<proteinExistence type="inferred from homology"/>